<dbReference type="EMBL" id="CM034388">
    <property type="protein sequence ID" value="KAJ0183137.1"/>
    <property type="molecule type" value="Genomic_DNA"/>
</dbReference>
<sequence>MDWIHCNKCLKQLDSGIILHLTSCGHMFCNSCLENGSKDNTCVLCCAPCSVIKLAPDMKQEVQDYFTDPEEIMTKACEVLRFQKQHRRRLVSYVMQSAKKFYAARSEVKRMSELCQKQHSQIKEYRATIKELKSQLVNQSKQASPFMIPTSPGNNLSPSFIQCTPACKRPAKSTPYAQPYQSTLVTPNRISKQRGTSSSAQSQRSNTSNKISSTVFTPPTPESVGYKHFLKNL</sequence>
<reference evidence="1 2" key="1">
    <citation type="journal article" date="2021" name="Front. Genet.">
        <title>Chromosome-Level Genome Assembly Reveals Significant Gene Expansion in the Toll and IMD Signaling Pathways of Dendrolimus kikuchii.</title>
        <authorList>
            <person name="Zhou J."/>
            <person name="Wu P."/>
            <person name="Xiong Z."/>
            <person name="Liu N."/>
            <person name="Zhao N."/>
            <person name="Ji M."/>
            <person name="Qiu Y."/>
            <person name="Yang B."/>
        </authorList>
    </citation>
    <scope>NUCLEOTIDE SEQUENCE [LARGE SCALE GENOMIC DNA]</scope>
    <source>
        <strain evidence="1">Ann1</strain>
    </source>
</reference>
<keyword evidence="2" id="KW-1185">Reference proteome</keyword>
<evidence type="ECO:0000313" key="1">
    <source>
        <dbReference type="EMBL" id="KAJ0183137.1"/>
    </source>
</evidence>
<protein>
    <submittedName>
        <fullName evidence="1">Uncharacterized protein</fullName>
    </submittedName>
</protein>
<gene>
    <name evidence="1" type="ORF">K1T71_001113</name>
</gene>
<dbReference type="Proteomes" id="UP000824533">
    <property type="component" value="Linkage Group LG02"/>
</dbReference>
<comment type="caution">
    <text evidence="1">The sequence shown here is derived from an EMBL/GenBank/DDBJ whole genome shotgun (WGS) entry which is preliminary data.</text>
</comment>
<accession>A0ACC1DGW9</accession>
<name>A0ACC1DGW9_9NEOP</name>
<organism evidence="1 2">
    <name type="scientific">Dendrolimus kikuchii</name>
    <dbReference type="NCBI Taxonomy" id="765133"/>
    <lineage>
        <taxon>Eukaryota</taxon>
        <taxon>Metazoa</taxon>
        <taxon>Ecdysozoa</taxon>
        <taxon>Arthropoda</taxon>
        <taxon>Hexapoda</taxon>
        <taxon>Insecta</taxon>
        <taxon>Pterygota</taxon>
        <taxon>Neoptera</taxon>
        <taxon>Endopterygota</taxon>
        <taxon>Lepidoptera</taxon>
        <taxon>Glossata</taxon>
        <taxon>Ditrysia</taxon>
        <taxon>Bombycoidea</taxon>
        <taxon>Lasiocampidae</taxon>
        <taxon>Dendrolimus</taxon>
    </lineage>
</organism>
<proteinExistence type="predicted"/>
<evidence type="ECO:0000313" key="2">
    <source>
        <dbReference type="Proteomes" id="UP000824533"/>
    </source>
</evidence>